<dbReference type="PANTHER" id="PTHR34963:SF2">
    <property type="entry name" value="PHOTOSYSTEM II REACTION CENTER PSB28 PROTEIN, CHLOROPLASTIC"/>
    <property type="match status" value="1"/>
</dbReference>
<dbReference type="GO" id="GO:0009535">
    <property type="term" value="C:chloroplast thylakoid membrane"/>
    <property type="evidence" value="ECO:0007669"/>
    <property type="project" value="TreeGrafter"/>
</dbReference>
<evidence type="ECO:0000256" key="5">
    <source>
        <dbReference type="RuleBase" id="RU003509"/>
    </source>
</evidence>
<dbReference type="InterPro" id="IPR005610">
    <property type="entry name" value="PSII_Psb28_class-1"/>
</dbReference>
<reference evidence="6" key="1">
    <citation type="submission" date="2014-05" db="EMBL/GenBank/DDBJ databases">
        <title>The transcriptome of the halophilic microalga Tetraselmis sp. GSL018 isolated from the Great Salt Lake, Utah.</title>
        <authorList>
            <person name="Jinkerson R.E."/>
            <person name="D'Adamo S."/>
            <person name="Posewitz M.C."/>
        </authorList>
    </citation>
    <scope>NUCLEOTIDE SEQUENCE</scope>
    <source>
        <strain evidence="6">GSL018</strain>
    </source>
</reference>
<dbReference type="Pfam" id="PF03912">
    <property type="entry name" value="Psb28"/>
    <property type="match status" value="1"/>
</dbReference>
<dbReference type="EMBL" id="GBEZ01022929">
    <property type="protein sequence ID" value="JAC63932.1"/>
    <property type="molecule type" value="Transcribed_RNA"/>
</dbReference>
<evidence type="ECO:0000313" key="7">
    <source>
        <dbReference type="EMBL" id="JAC78098.1"/>
    </source>
</evidence>
<dbReference type="GO" id="GO:0009654">
    <property type="term" value="C:photosystem II oxygen evolving complex"/>
    <property type="evidence" value="ECO:0007669"/>
    <property type="project" value="InterPro"/>
</dbReference>
<protein>
    <recommendedName>
        <fullName evidence="5">Photosystem II reaction center Psb28 protein</fullName>
    </recommendedName>
</protein>
<dbReference type="NCBIfam" id="TIGR03047">
    <property type="entry name" value="PS_II_psb28"/>
    <property type="match status" value="1"/>
</dbReference>
<comment type="subcellular location">
    <subcellularLocation>
        <location evidence="1">Membrane</location>
        <topology evidence="1">Peripheral membrane protein</topology>
    </subcellularLocation>
</comment>
<accession>A0A061QTD1</accession>
<dbReference type="GO" id="GO:0015979">
    <property type="term" value="P:photosynthesis"/>
    <property type="evidence" value="ECO:0007669"/>
    <property type="project" value="UniProtKB-KW"/>
</dbReference>
<keyword evidence="4 5" id="KW-0604">Photosystem II</keyword>
<dbReference type="HAMAP" id="MF_01370">
    <property type="entry name" value="PSII_Psb28"/>
    <property type="match status" value="1"/>
</dbReference>
<gene>
    <name evidence="6" type="primary">PSB28</name>
    <name evidence="7" type="ORF">TSPGSL018_16041</name>
    <name evidence="6" type="ORF">TSPGSL018_19426</name>
</gene>
<sequence>MSSCPAALRRVQAPRTVLPLKAGGSLRSGLGASRSMPLRRVTAMAASLEFIRGVKETTVPDVKLTRSRDGSSGTATFIFSQPTVFEAGNDLGEITGLYMNDDEGTLTSIDVSAKFVNGKPDRIECKYVMKSPFEWDRFMRFMERYAEENGLGFQSKQ</sequence>
<evidence type="ECO:0000256" key="3">
    <source>
        <dbReference type="ARBA" id="ARBA00023136"/>
    </source>
</evidence>
<evidence type="ECO:0000256" key="4">
    <source>
        <dbReference type="ARBA" id="ARBA00023276"/>
    </source>
</evidence>
<dbReference type="EMBL" id="GBEZ01007359">
    <property type="protein sequence ID" value="JAC78098.1"/>
    <property type="molecule type" value="Transcribed_RNA"/>
</dbReference>
<keyword evidence="3" id="KW-0472">Membrane</keyword>
<comment type="similarity">
    <text evidence="5">Belongs to the Psb28 family.</text>
</comment>
<proteinExistence type="inferred from homology"/>
<name>A0A061QTD1_9CHLO</name>
<dbReference type="AlphaFoldDB" id="A0A061QTD1"/>
<organism evidence="6">
    <name type="scientific">Tetraselmis sp. GSL018</name>
    <dbReference type="NCBI Taxonomy" id="582737"/>
    <lineage>
        <taxon>Eukaryota</taxon>
        <taxon>Viridiplantae</taxon>
        <taxon>Chlorophyta</taxon>
        <taxon>core chlorophytes</taxon>
        <taxon>Chlorodendrophyceae</taxon>
        <taxon>Chlorodendrales</taxon>
        <taxon>Chlorodendraceae</taxon>
        <taxon>Tetraselmis</taxon>
    </lineage>
</organism>
<dbReference type="InterPro" id="IPR038676">
    <property type="entry name" value="Psb28_c1_sf"/>
</dbReference>
<evidence type="ECO:0000256" key="2">
    <source>
        <dbReference type="ARBA" id="ARBA00022531"/>
    </source>
</evidence>
<dbReference type="PANTHER" id="PTHR34963">
    <property type="match status" value="1"/>
</dbReference>
<evidence type="ECO:0000256" key="1">
    <source>
        <dbReference type="ARBA" id="ARBA00004170"/>
    </source>
</evidence>
<evidence type="ECO:0000313" key="6">
    <source>
        <dbReference type="EMBL" id="JAC63932.1"/>
    </source>
</evidence>
<keyword evidence="2 5" id="KW-0602">Photosynthesis</keyword>
<dbReference type="Gene3D" id="2.40.30.220">
    <property type="entry name" value="Photosystem II Psb28"/>
    <property type="match status" value="1"/>
</dbReference>